<gene>
    <name evidence="6" type="ORF">F969_00200</name>
</gene>
<evidence type="ECO:0000256" key="1">
    <source>
        <dbReference type="ARBA" id="ARBA00023015"/>
    </source>
</evidence>
<dbReference type="Pfam" id="PF16925">
    <property type="entry name" value="TetR_C_13"/>
    <property type="match status" value="1"/>
</dbReference>
<dbReference type="PROSITE" id="PS01081">
    <property type="entry name" value="HTH_TETR_1"/>
    <property type="match status" value="1"/>
</dbReference>
<dbReference type="RefSeq" id="WP_004780016.1">
    <property type="nucleotide sequence ID" value="NZ_KB849395.1"/>
</dbReference>
<evidence type="ECO:0000313" key="6">
    <source>
        <dbReference type="EMBL" id="ENV00809.1"/>
    </source>
</evidence>
<keyword evidence="3" id="KW-0804">Transcription</keyword>
<dbReference type="Gene3D" id="1.10.10.60">
    <property type="entry name" value="Homeodomain-like"/>
    <property type="match status" value="1"/>
</dbReference>
<protein>
    <recommendedName>
        <fullName evidence="5">HTH tetR-type domain-containing protein</fullName>
    </recommendedName>
</protein>
<dbReference type="SUPFAM" id="SSF48498">
    <property type="entry name" value="Tetracyclin repressor-like, C-terminal domain"/>
    <property type="match status" value="1"/>
</dbReference>
<organism evidence="6 7">
    <name type="scientific">Acinetobacter variabilis</name>
    <dbReference type="NCBI Taxonomy" id="70346"/>
    <lineage>
        <taxon>Bacteria</taxon>
        <taxon>Pseudomonadati</taxon>
        <taxon>Pseudomonadota</taxon>
        <taxon>Gammaproteobacteria</taxon>
        <taxon>Moraxellales</taxon>
        <taxon>Moraxellaceae</taxon>
        <taxon>Acinetobacter</taxon>
    </lineage>
</organism>
<reference evidence="6 7" key="1">
    <citation type="submission" date="2013-02" db="EMBL/GenBank/DDBJ databases">
        <title>The Genome Sequence of Acinetobacter sp. NIPH 899.</title>
        <authorList>
            <consortium name="The Broad Institute Genome Sequencing Platform"/>
            <consortium name="The Broad Institute Genome Sequencing Center for Infectious Disease"/>
            <person name="Cerqueira G."/>
            <person name="Feldgarden M."/>
            <person name="Courvalin P."/>
            <person name="Perichon B."/>
            <person name="Grillot-Courvalin C."/>
            <person name="Clermont D."/>
            <person name="Rocha E."/>
            <person name="Yoon E.-J."/>
            <person name="Nemec A."/>
            <person name="Walker B."/>
            <person name="Young S.K."/>
            <person name="Zeng Q."/>
            <person name="Gargeya S."/>
            <person name="Fitzgerald M."/>
            <person name="Haas B."/>
            <person name="Abouelleil A."/>
            <person name="Alvarado L."/>
            <person name="Arachchi H.M."/>
            <person name="Berlin A.M."/>
            <person name="Chapman S.B."/>
            <person name="Dewar J."/>
            <person name="Goldberg J."/>
            <person name="Griggs A."/>
            <person name="Gujja S."/>
            <person name="Hansen M."/>
            <person name="Howarth C."/>
            <person name="Imamovic A."/>
            <person name="Larimer J."/>
            <person name="McCowan C."/>
            <person name="Murphy C."/>
            <person name="Neiman D."/>
            <person name="Pearson M."/>
            <person name="Priest M."/>
            <person name="Roberts A."/>
            <person name="Saif S."/>
            <person name="Shea T."/>
            <person name="Sisk P."/>
            <person name="Sykes S."/>
            <person name="Wortman J."/>
            <person name="Nusbaum C."/>
            <person name="Birren B."/>
        </authorList>
    </citation>
    <scope>NUCLEOTIDE SEQUENCE [LARGE SCALE GENOMIC DNA]</scope>
    <source>
        <strain evidence="6 7">NIPH 899</strain>
    </source>
</reference>
<evidence type="ECO:0000313" key="7">
    <source>
        <dbReference type="Proteomes" id="UP000013070"/>
    </source>
</evidence>
<dbReference type="InterPro" id="IPR036271">
    <property type="entry name" value="Tet_transcr_reg_TetR-rel_C_sf"/>
</dbReference>
<dbReference type="PANTHER" id="PTHR47506">
    <property type="entry name" value="TRANSCRIPTIONAL REGULATORY PROTEIN"/>
    <property type="match status" value="1"/>
</dbReference>
<dbReference type="eggNOG" id="COG1309">
    <property type="taxonomic scope" value="Bacteria"/>
</dbReference>
<dbReference type="InterPro" id="IPR011075">
    <property type="entry name" value="TetR_C"/>
</dbReference>
<name>N8WV94_9GAMM</name>
<feature type="DNA-binding region" description="H-T-H motif" evidence="4">
    <location>
        <begin position="38"/>
        <end position="57"/>
    </location>
</feature>
<dbReference type="HOGENOM" id="CLU_069356_28_0_6"/>
<evidence type="ECO:0000256" key="3">
    <source>
        <dbReference type="ARBA" id="ARBA00023163"/>
    </source>
</evidence>
<dbReference type="SUPFAM" id="SSF46689">
    <property type="entry name" value="Homeodomain-like"/>
    <property type="match status" value="1"/>
</dbReference>
<accession>N8WV94</accession>
<proteinExistence type="predicted"/>
<keyword evidence="1" id="KW-0805">Transcription regulation</keyword>
<sequence length="201" mass="22428">MSLKPENFHRGRPREFNLEDVLDKAMDVFRSQGFNATSIADLSKAMNLTVGSIYKAFGDKPNLFSQVFNRYISLRQEELNSSLIKSNTGYEKIRNLLAFYIDSVQDLEGKKGCLVVGSAVEIEVLNQELAKAVQIALNKNLSRIEQFIEEGKLDGSIHSKLEVEQASSLLLCIVLGIRVAGKTTSTSPKDSIIPLIMRLFE</sequence>
<keyword evidence="2 4" id="KW-0238">DNA-binding</keyword>
<dbReference type="InterPro" id="IPR009057">
    <property type="entry name" value="Homeodomain-like_sf"/>
</dbReference>
<dbReference type="PROSITE" id="PS50977">
    <property type="entry name" value="HTH_TETR_2"/>
    <property type="match status" value="1"/>
</dbReference>
<dbReference type="InterPro" id="IPR023772">
    <property type="entry name" value="DNA-bd_HTH_TetR-type_CS"/>
</dbReference>
<feature type="domain" description="HTH tetR-type" evidence="5">
    <location>
        <begin position="15"/>
        <end position="75"/>
    </location>
</feature>
<dbReference type="Gene3D" id="1.10.357.10">
    <property type="entry name" value="Tetracycline Repressor, domain 2"/>
    <property type="match status" value="1"/>
</dbReference>
<dbReference type="EMBL" id="APPE01000021">
    <property type="protein sequence ID" value="ENV00809.1"/>
    <property type="molecule type" value="Genomic_DNA"/>
</dbReference>
<dbReference type="PANTHER" id="PTHR47506:SF10">
    <property type="entry name" value="TRANSCRIPTIONAL REGULATORY PROTEIN"/>
    <property type="match status" value="1"/>
</dbReference>
<dbReference type="GO" id="GO:0003677">
    <property type="term" value="F:DNA binding"/>
    <property type="evidence" value="ECO:0007669"/>
    <property type="project" value="UniProtKB-UniRule"/>
</dbReference>
<dbReference type="PATRIC" id="fig|1217710.3.peg.182"/>
<dbReference type="Pfam" id="PF00440">
    <property type="entry name" value="TetR_N"/>
    <property type="match status" value="1"/>
</dbReference>
<evidence type="ECO:0000259" key="5">
    <source>
        <dbReference type="PROSITE" id="PS50977"/>
    </source>
</evidence>
<keyword evidence="7" id="KW-1185">Reference proteome</keyword>
<dbReference type="Proteomes" id="UP000013070">
    <property type="component" value="Unassembled WGS sequence"/>
</dbReference>
<dbReference type="AlphaFoldDB" id="N8WV94"/>
<comment type="caution">
    <text evidence="6">The sequence shown here is derived from an EMBL/GenBank/DDBJ whole genome shotgun (WGS) entry which is preliminary data.</text>
</comment>
<dbReference type="InterPro" id="IPR001647">
    <property type="entry name" value="HTH_TetR"/>
</dbReference>
<evidence type="ECO:0000256" key="2">
    <source>
        <dbReference type="ARBA" id="ARBA00023125"/>
    </source>
</evidence>
<evidence type="ECO:0000256" key="4">
    <source>
        <dbReference type="PROSITE-ProRule" id="PRU00335"/>
    </source>
</evidence>